<accession>A0A371P5K5</accession>
<name>A0A371P5K5_9BACL</name>
<comment type="caution">
    <text evidence="9">The sequence shown here is derived from an EMBL/GenBank/DDBJ whole genome shotgun (WGS) entry which is preliminary data.</text>
</comment>
<feature type="transmembrane region" description="Helical" evidence="7">
    <location>
        <begin position="88"/>
        <end position="109"/>
    </location>
</feature>
<evidence type="ECO:0000256" key="6">
    <source>
        <dbReference type="ARBA" id="ARBA00023136"/>
    </source>
</evidence>
<dbReference type="PANTHER" id="PTHR30193">
    <property type="entry name" value="ABC TRANSPORTER PERMEASE PROTEIN"/>
    <property type="match status" value="1"/>
</dbReference>
<feature type="transmembrane region" description="Helical" evidence="7">
    <location>
        <begin position="171"/>
        <end position="195"/>
    </location>
</feature>
<keyword evidence="3" id="KW-1003">Cell membrane</keyword>
<feature type="domain" description="ABC transmembrane type-1" evidence="8">
    <location>
        <begin position="83"/>
        <end position="297"/>
    </location>
</feature>
<dbReference type="GO" id="GO:0005886">
    <property type="term" value="C:plasma membrane"/>
    <property type="evidence" value="ECO:0007669"/>
    <property type="project" value="UniProtKB-SubCell"/>
</dbReference>
<dbReference type="Gene3D" id="1.10.3720.10">
    <property type="entry name" value="MetI-like"/>
    <property type="match status" value="1"/>
</dbReference>
<evidence type="ECO:0000256" key="1">
    <source>
        <dbReference type="ARBA" id="ARBA00004651"/>
    </source>
</evidence>
<evidence type="ECO:0000256" key="3">
    <source>
        <dbReference type="ARBA" id="ARBA00022475"/>
    </source>
</evidence>
<evidence type="ECO:0000256" key="2">
    <source>
        <dbReference type="ARBA" id="ARBA00022448"/>
    </source>
</evidence>
<dbReference type="PROSITE" id="PS50928">
    <property type="entry name" value="ABC_TM1"/>
    <property type="match status" value="1"/>
</dbReference>
<dbReference type="GO" id="GO:0055085">
    <property type="term" value="P:transmembrane transport"/>
    <property type="evidence" value="ECO:0007669"/>
    <property type="project" value="InterPro"/>
</dbReference>
<dbReference type="AlphaFoldDB" id="A0A371P5K5"/>
<keyword evidence="4 7" id="KW-0812">Transmembrane</keyword>
<dbReference type="SUPFAM" id="SSF161098">
    <property type="entry name" value="MetI-like"/>
    <property type="match status" value="1"/>
</dbReference>
<reference evidence="9 10" key="1">
    <citation type="submission" date="2018-08" db="EMBL/GenBank/DDBJ databases">
        <title>Paenibacillus sp. M4BSY-1, whole genome shotgun sequence.</title>
        <authorList>
            <person name="Tuo L."/>
        </authorList>
    </citation>
    <scope>NUCLEOTIDE SEQUENCE [LARGE SCALE GENOMIC DNA]</scope>
    <source>
        <strain evidence="9 10">M4BSY-1</strain>
    </source>
</reference>
<evidence type="ECO:0000256" key="5">
    <source>
        <dbReference type="ARBA" id="ARBA00022989"/>
    </source>
</evidence>
<keyword evidence="5 7" id="KW-1133">Transmembrane helix</keyword>
<dbReference type="InterPro" id="IPR000515">
    <property type="entry name" value="MetI-like"/>
</dbReference>
<dbReference type="Pfam" id="PF00528">
    <property type="entry name" value="BPD_transp_1"/>
    <property type="match status" value="1"/>
</dbReference>
<sequence length="306" mass="34863">MASLQRRTLSQQARRKIGMSLKQERWVGLFSLLPAFLLLAIFVGYPMFNTFFHSFTKWDGVTSVFIGWDNFQSILTNGDLPLMLRNNLIFLLSVPGILLISLTVSVLLHEEVRGWRFFRSVYYLPAILSSVVIGFLAKSMFTNNGIVNTFLDKIGLGHFTVDWLNTVPTEFMILILCFYWQTLGQGTLIFLSGLSSISNELFDAAKIDGTSWRQKLFYIVIPSLYPAIFYFTIVNVIYVFVGLFGLVYSITGGGPGYETTPIDYMIYIQAFRSGNMGYASALSVFLFFIVMFITWIQLKISNRLEQ</sequence>
<feature type="transmembrane region" description="Helical" evidence="7">
    <location>
        <begin position="216"/>
        <end position="241"/>
    </location>
</feature>
<evidence type="ECO:0000256" key="7">
    <source>
        <dbReference type="RuleBase" id="RU363032"/>
    </source>
</evidence>
<feature type="transmembrane region" description="Helical" evidence="7">
    <location>
        <begin position="278"/>
        <end position="298"/>
    </location>
</feature>
<comment type="subcellular location">
    <subcellularLocation>
        <location evidence="1 7">Cell membrane</location>
        <topology evidence="1 7">Multi-pass membrane protein</topology>
    </subcellularLocation>
</comment>
<comment type="similarity">
    <text evidence="7">Belongs to the binding-protein-dependent transport system permease family.</text>
</comment>
<gene>
    <name evidence="9" type="ORF">DX130_22585</name>
</gene>
<dbReference type="InterPro" id="IPR051393">
    <property type="entry name" value="ABC_transporter_permease"/>
</dbReference>
<evidence type="ECO:0000313" key="9">
    <source>
        <dbReference type="EMBL" id="REK71234.1"/>
    </source>
</evidence>
<keyword evidence="6 7" id="KW-0472">Membrane</keyword>
<dbReference type="CDD" id="cd06261">
    <property type="entry name" value="TM_PBP2"/>
    <property type="match status" value="1"/>
</dbReference>
<evidence type="ECO:0000313" key="10">
    <source>
        <dbReference type="Proteomes" id="UP000261905"/>
    </source>
</evidence>
<dbReference type="Proteomes" id="UP000261905">
    <property type="component" value="Unassembled WGS sequence"/>
</dbReference>
<protein>
    <submittedName>
        <fullName evidence="9">Sugar ABC transporter permease</fullName>
    </submittedName>
</protein>
<dbReference type="InterPro" id="IPR035906">
    <property type="entry name" value="MetI-like_sf"/>
</dbReference>
<feature type="transmembrane region" description="Helical" evidence="7">
    <location>
        <begin position="26"/>
        <end position="48"/>
    </location>
</feature>
<dbReference type="EMBL" id="QUBQ01000006">
    <property type="protein sequence ID" value="REK71234.1"/>
    <property type="molecule type" value="Genomic_DNA"/>
</dbReference>
<evidence type="ECO:0000259" key="8">
    <source>
        <dbReference type="PROSITE" id="PS50928"/>
    </source>
</evidence>
<keyword evidence="10" id="KW-1185">Reference proteome</keyword>
<feature type="transmembrane region" description="Helical" evidence="7">
    <location>
        <begin position="121"/>
        <end position="141"/>
    </location>
</feature>
<proteinExistence type="inferred from homology"/>
<evidence type="ECO:0000256" key="4">
    <source>
        <dbReference type="ARBA" id="ARBA00022692"/>
    </source>
</evidence>
<organism evidence="9 10">
    <name type="scientific">Paenibacillus paeoniae</name>
    <dbReference type="NCBI Taxonomy" id="2292705"/>
    <lineage>
        <taxon>Bacteria</taxon>
        <taxon>Bacillati</taxon>
        <taxon>Bacillota</taxon>
        <taxon>Bacilli</taxon>
        <taxon>Bacillales</taxon>
        <taxon>Paenibacillaceae</taxon>
        <taxon>Paenibacillus</taxon>
    </lineage>
</organism>
<dbReference type="OrthoDB" id="9787541at2"/>
<dbReference type="PANTHER" id="PTHR30193:SF37">
    <property type="entry name" value="INNER MEMBRANE ABC TRANSPORTER PERMEASE PROTEIN YCJO"/>
    <property type="match status" value="1"/>
</dbReference>
<keyword evidence="2 7" id="KW-0813">Transport</keyword>